<proteinExistence type="predicted"/>
<feature type="region of interest" description="Disordered" evidence="1">
    <location>
        <begin position="266"/>
        <end position="298"/>
    </location>
</feature>
<sequence length="298" mass="32264">MRLVFFAPVVFLIFAGVPSRAQIQLPGAVGAPTPKGQVITPPRAVSPRPREEYSGHFTVAKPPELVGVLSKPLRLLGVRGALQIEKSGDRLVVTRFVAAGDKISHPNQPCEVSMGGEGPVRLKALGSPDGVHRLELDSSACPLQFDVLNGAVRARSPIGVCAFTQADCRIDAAGLWGPAGGSFSDAEIKSMEKERGAIERAMRAHFRTLLSKYKKDKPAAETVIKDQAAFSAERAQACRDYDREEATGFCALRLTEARDFRLQSQLAAEDAARKSERPRDERGRLAKPHILRTVAPPP</sequence>
<organism evidence="3 4">
    <name type="scientific">Candidatus Rhodoblastus alkanivorans</name>
    <dbReference type="NCBI Taxonomy" id="2954117"/>
    <lineage>
        <taxon>Bacteria</taxon>
        <taxon>Pseudomonadati</taxon>
        <taxon>Pseudomonadota</taxon>
        <taxon>Alphaproteobacteria</taxon>
        <taxon>Hyphomicrobiales</taxon>
        <taxon>Rhodoblastaceae</taxon>
        <taxon>Rhodoblastus</taxon>
    </lineage>
</organism>
<protein>
    <recommendedName>
        <fullName evidence="5">Lysozyme inhibitor LprI N-terminal domain-containing protein</fullName>
    </recommendedName>
</protein>
<evidence type="ECO:0000256" key="1">
    <source>
        <dbReference type="SAM" id="MobiDB-lite"/>
    </source>
</evidence>
<gene>
    <name evidence="3" type="ORF">K2U94_01710</name>
</gene>
<feature type="chain" id="PRO_5045130303" description="Lysozyme inhibitor LprI N-terminal domain-containing protein" evidence="2">
    <location>
        <begin position="22"/>
        <end position="298"/>
    </location>
</feature>
<dbReference type="RefSeq" id="WP_243065558.1">
    <property type="nucleotide sequence ID" value="NZ_JAIVFK010000033.1"/>
</dbReference>
<evidence type="ECO:0000313" key="4">
    <source>
        <dbReference type="Proteomes" id="UP001139104"/>
    </source>
</evidence>
<dbReference type="Proteomes" id="UP001139104">
    <property type="component" value="Unassembled WGS sequence"/>
</dbReference>
<comment type="caution">
    <text evidence="3">The sequence shown here is derived from an EMBL/GenBank/DDBJ whole genome shotgun (WGS) entry which is preliminary data.</text>
</comment>
<feature type="compositionally biased region" description="Basic and acidic residues" evidence="1">
    <location>
        <begin position="270"/>
        <end position="284"/>
    </location>
</feature>
<feature type="signal peptide" evidence="2">
    <location>
        <begin position="1"/>
        <end position="21"/>
    </location>
</feature>
<evidence type="ECO:0000313" key="3">
    <source>
        <dbReference type="EMBL" id="MCI4681497.1"/>
    </source>
</evidence>
<keyword evidence="4" id="KW-1185">Reference proteome</keyword>
<reference evidence="3" key="1">
    <citation type="journal article" date="2022" name="ISME J.">
        <title>Identification of active gaseous-alkane degraders at natural gas seeps.</title>
        <authorList>
            <person name="Farhan Ul Haque M."/>
            <person name="Hernandez M."/>
            <person name="Crombie A.T."/>
            <person name="Murrell J.C."/>
        </authorList>
    </citation>
    <scope>NUCLEOTIDE SEQUENCE</scope>
    <source>
        <strain evidence="3">PC2</strain>
    </source>
</reference>
<evidence type="ECO:0008006" key="5">
    <source>
        <dbReference type="Google" id="ProtNLM"/>
    </source>
</evidence>
<keyword evidence="2" id="KW-0732">Signal</keyword>
<name>A0ABS9Z2T6_9HYPH</name>
<accession>A0ABS9Z2T6</accession>
<evidence type="ECO:0000256" key="2">
    <source>
        <dbReference type="SAM" id="SignalP"/>
    </source>
</evidence>
<dbReference type="EMBL" id="JAIVFP010000001">
    <property type="protein sequence ID" value="MCI4681497.1"/>
    <property type="molecule type" value="Genomic_DNA"/>
</dbReference>